<dbReference type="InterPro" id="IPR050147">
    <property type="entry name" value="Ser/Thr_Dehydratase"/>
</dbReference>
<dbReference type="AlphaFoldDB" id="A0A2G9WTB0"/>
<comment type="cofactor">
    <cofactor evidence="1">
        <name>pyridoxal 5'-phosphate</name>
        <dbReference type="ChEBI" id="CHEBI:597326"/>
    </cofactor>
</comment>
<dbReference type="GO" id="GO:0006567">
    <property type="term" value="P:L-threonine catabolic process"/>
    <property type="evidence" value="ECO:0007669"/>
    <property type="project" value="TreeGrafter"/>
</dbReference>
<dbReference type="OrthoDB" id="9778118at2"/>
<evidence type="ECO:0000313" key="6">
    <source>
        <dbReference type="Proteomes" id="UP000231070"/>
    </source>
</evidence>
<keyword evidence="6" id="KW-1185">Reference proteome</keyword>
<evidence type="ECO:0000313" key="5">
    <source>
        <dbReference type="EMBL" id="PIO97941.1"/>
    </source>
</evidence>
<dbReference type="GO" id="GO:0003941">
    <property type="term" value="F:L-serine ammonia-lyase activity"/>
    <property type="evidence" value="ECO:0007669"/>
    <property type="project" value="TreeGrafter"/>
</dbReference>
<gene>
    <name evidence="5" type="ORF">CJ014_17600</name>
</gene>
<dbReference type="Gene3D" id="3.40.50.1100">
    <property type="match status" value="2"/>
</dbReference>
<organism evidence="5 6">
    <name type="scientific">Pleomorphomonas carboxyditropha</name>
    <dbReference type="NCBI Taxonomy" id="2023338"/>
    <lineage>
        <taxon>Bacteria</taxon>
        <taxon>Pseudomonadati</taxon>
        <taxon>Pseudomonadota</taxon>
        <taxon>Alphaproteobacteria</taxon>
        <taxon>Hyphomicrobiales</taxon>
        <taxon>Pleomorphomonadaceae</taxon>
        <taxon>Pleomorphomonas</taxon>
    </lineage>
</organism>
<dbReference type="PANTHER" id="PTHR48078:SF6">
    <property type="entry name" value="L-THREONINE DEHYDRATASE CATABOLIC TDCB"/>
    <property type="match status" value="1"/>
</dbReference>
<dbReference type="PANTHER" id="PTHR48078">
    <property type="entry name" value="THREONINE DEHYDRATASE, MITOCHONDRIAL-RELATED"/>
    <property type="match status" value="1"/>
</dbReference>
<comment type="caution">
    <text evidence="5">The sequence shown here is derived from an EMBL/GenBank/DDBJ whole genome shotgun (WGS) entry which is preliminary data.</text>
</comment>
<dbReference type="GO" id="GO:0004794">
    <property type="term" value="F:threonine deaminase activity"/>
    <property type="evidence" value="ECO:0007669"/>
    <property type="project" value="TreeGrafter"/>
</dbReference>
<evidence type="ECO:0000256" key="2">
    <source>
        <dbReference type="ARBA" id="ARBA00022898"/>
    </source>
</evidence>
<name>A0A2G9WTB0_9HYPH</name>
<evidence type="ECO:0000256" key="3">
    <source>
        <dbReference type="ARBA" id="ARBA00023239"/>
    </source>
</evidence>
<dbReference type="RefSeq" id="WP_100081806.1">
    <property type="nucleotide sequence ID" value="NZ_NQVN01000013.1"/>
</dbReference>
<dbReference type="EMBL" id="NQVN01000013">
    <property type="protein sequence ID" value="PIO97941.1"/>
    <property type="molecule type" value="Genomic_DNA"/>
</dbReference>
<evidence type="ECO:0000256" key="1">
    <source>
        <dbReference type="ARBA" id="ARBA00001933"/>
    </source>
</evidence>
<accession>A0A2G9WTB0</accession>
<dbReference type="SUPFAM" id="SSF53686">
    <property type="entry name" value="Tryptophan synthase beta subunit-like PLP-dependent enzymes"/>
    <property type="match status" value="1"/>
</dbReference>
<protein>
    <recommendedName>
        <fullName evidence="4">Tryptophan synthase beta chain-like PALP domain-containing protein</fullName>
    </recommendedName>
</protein>
<evidence type="ECO:0000259" key="4">
    <source>
        <dbReference type="Pfam" id="PF00291"/>
    </source>
</evidence>
<dbReference type="InterPro" id="IPR001926">
    <property type="entry name" value="TrpB-like_PALP"/>
</dbReference>
<sequence>MVRFRCHGCGAEVDAGVRLAFRCPNAGAGDDVDHVLTVATEAVAPPIGSETDPFLRYRAWLSPYRLARSSGLPDAAWGDLVGSLDQALIAIDGSGFRVTPMADRRPLAEALGLSGALLVKDETHNVSGSHKARHLMGVMLYLRVLEAAGLPAGDNLRSRRLAIASCGNAALAAAVVARAADWPLDVFIPPDADASVKARLSELGAEIAICDRRPGEAGDPCYLRFREAVAAGAIPFGVQGTDNGLAIEGGRTLAFEMAEDFRRIGAAPDALFVQVGGGALASALAQGLAIARANGLLPALPRLIAVQTAGCAPLARAWQRLDGLDLETAARTRSAFMWPWETTPASLAHGILDDETYDWWAIAEGLRASGGGMVVVDEAQVAAAHRAGRAHTDIPASATGTAGLAGVIARPDAGKEIAVIFSGVER</sequence>
<keyword evidence="3" id="KW-0456">Lyase</keyword>
<keyword evidence="2" id="KW-0663">Pyridoxal phosphate</keyword>
<feature type="domain" description="Tryptophan synthase beta chain-like PALP" evidence="4">
    <location>
        <begin position="96"/>
        <end position="423"/>
    </location>
</feature>
<reference evidence="5 6" key="1">
    <citation type="submission" date="2017-08" db="EMBL/GenBank/DDBJ databases">
        <title>Pleomorphomonas carboxidotrophicus sp. nov., a new mesophilic hydrogenogenic carboxidotroph.</title>
        <authorList>
            <person name="Esquivel-Elizondo S."/>
            <person name="Krajmalnik-Brown R."/>
            <person name="Maldonado J."/>
        </authorList>
    </citation>
    <scope>NUCLEOTIDE SEQUENCE [LARGE SCALE GENOMIC DNA]</scope>
    <source>
        <strain evidence="5 6">SVCO-16</strain>
    </source>
</reference>
<dbReference type="Proteomes" id="UP000231070">
    <property type="component" value="Unassembled WGS sequence"/>
</dbReference>
<proteinExistence type="predicted"/>
<dbReference type="GO" id="GO:0009097">
    <property type="term" value="P:isoleucine biosynthetic process"/>
    <property type="evidence" value="ECO:0007669"/>
    <property type="project" value="TreeGrafter"/>
</dbReference>
<dbReference type="GO" id="GO:0006565">
    <property type="term" value="P:L-serine catabolic process"/>
    <property type="evidence" value="ECO:0007669"/>
    <property type="project" value="TreeGrafter"/>
</dbReference>
<dbReference type="Pfam" id="PF00291">
    <property type="entry name" value="PALP"/>
    <property type="match status" value="1"/>
</dbReference>
<dbReference type="InterPro" id="IPR036052">
    <property type="entry name" value="TrpB-like_PALP_sf"/>
</dbReference>